<name>A0ABT8JX20_9MICC</name>
<dbReference type="Gene3D" id="3.40.50.620">
    <property type="entry name" value="HUPs"/>
    <property type="match status" value="1"/>
</dbReference>
<keyword evidence="3 7" id="KW-0819">tRNA processing</keyword>
<dbReference type="CDD" id="cd01992">
    <property type="entry name" value="TilS_N"/>
    <property type="match status" value="1"/>
</dbReference>
<keyword evidence="4 7" id="KW-0547">Nucleotide-binding</keyword>
<dbReference type="NCBIfam" id="TIGR02432">
    <property type="entry name" value="lysidine_TilS_N"/>
    <property type="match status" value="1"/>
</dbReference>
<feature type="region of interest" description="Disordered" evidence="8">
    <location>
        <begin position="30"/>
        <end position="64"/>
    </location>
</feature>
<feature type="domain" description="tRNA(Ile)-lysidine synthase substrate-binding" evidence="10">
    <location>
        <begin position="303"/>
        <end position="360"/>
    </location>
</feature>
<keyword evidence="1 7" id="KW-0963">Cytoplasm</keyword>
<feature type="binding site" evidence="7">
    <location>
        <begin position="76"/>
        <end position="81"/>
    </location>
    <ligand>
        <name>ATP</name>
        <dbReference type="ChEBI" id="CHEBI:30616"/>
    </ligand>
</feature>
<feature type="domain" description="tRNA(Ile)-lysidine/2-thiocytidine synthase N-terminal" evidence="9">
    <location>
        <begin position="71"/>
        <end position="245"/>
    </location>
</feature>
<dbReference type="EMBL" id="JAROCG010000001">
    <property type="protein sequence ID" value="MDN4609710.1"/>
    <property type="molecule type" value="Genomic_DNA"/>
</dbReference>
<comment type="function">
    <text evidence="7">Ligates lysine onto the cytidine present at position 34 of the AUA codon-specific tRNA(Ile) that contains the anticodon CAU, in an ATP-dependent manner. Cytidine is converted to lysidine, thus changing the amino acid specificity of the tRNA from methionine to isoleucine.</text>
</comment>
<feature type="compositionally biased region" description="Low complexity" evidence="8">
    <location>
        <begin position="40"/>
        <end position="58"/>
    </location>
</feature>
<comment type="similarity">
    <text evidence="7">Belongs to the tRNA(Ile)-lysidine synthase family.</text>
</comment>
<evidence type="ECO:0000259" key="9">
    <source>
        <dbReference type="Pfam" id="PF01171"/>
    </source>
</evidence>
<comment type="catalytic activity">
    <reaction evidence="6 7">
        <text>cytidine(34) in tRNA(Ile2) + L-lysine + ATP = lysidine(34) in tRNA(Ile2) + AMP + diphosphate + H(+)</text>
        <dbReference type="Rhea" id="RHEA:43744"/>
        <dbReference type="Rhea" id="RHEA-COMP:10625"/>
        <dbReference type="Rhea" id="RHEA-COMP:10670"/>
        <dbReference type="ChEBI" id="CHEBI:15378"/>
        <dbReference type="ChEBI" id="CHEBI:30616"/>
        <dbReference type="ChEBI" id="CHEBI:32551"/>
        <dbReference type="ChEBI" id="CHEBI:33019"/>
        <dbReference type="ChEBI" id="CHEBI:82748"/>
        <dbReference type="ChEBI" id="CHEBI:83665"/>
        <dbReference type="ChEBI" id="CHEBI:456215"/>
        <dbReference type="EC" id="6.3.4.19"/>
    </reaction>
</comment>
<evidence type="ECO:0000256" key="4">
    <source>
        <dbReference type="ARBA" id="ARBA00022741"/>
    </source>
</evidence>
<comment type="subcellular location">
    <subcellularLocation>
        <location evidence="7">Cytoplasm</location>
    </subcellularLocation>
</comment>
<dbReference type="PANTHER" id="PTHR43033:SF1">
    <property type="entry name" value="TRNA(ILE)-LYSIDINE SYNTHASE-RELATED"/>
    <property type="match status" value="1"/>
</dbReference>
<dbReference type="SUPFAM" id="SSF52402">
    <property type="entry name" value="Adenine nucleotide alpha hydrolases-like"/>
    <property type="match status" value="1"/>
</dbReference>
<dbReference type="HAMAP" id="MF_01161">
    <property type="entry name" value="tRNA_Ile_lys_synt"/>
    <property type="match status" value="1"/>
</dbReference>
<dbReference type="Pfam" id="PF01171">
    <property type="entry name" value="ATP_bind_3"/>
    <property type="match status" value="1"/>
</dbReference>
<comment type="caution">
    <text evidence="11">The sequence shown here is derived from an EMBL/GenBank/DDBJ whole genome shotgun (WGS) entry which is preliminary data.</text>
</comment>
<comment type="domain">
    <text evidence="7">The N-terminal region contains the highly conserved SGGXDS motif, predicted to be a P-loop motif involved in ATP binding.</text>
</comment>
<evidence type="ECO:0000256" key="8">
    <source>
        <dbReference type="SAM" id="MobiDB-lite"/>
    </source>
</evidence>
<evidence type="ECO:0000256" key="1">
    <source>
        <dbReference type="ARBA" id="ARBA00022490"/>
    </source>
</evidence>
<protein>
    <recommendedName>
        <fullName evidence="7">tRNA(Ile)-lysidine synthase</fullName>
        <ecNumber evidence="7">6.3.4.19</ecNumber>
    </recommendedName>
    <alternativeName>
        <fullName evidence="7">tRNA(Ile)-2-lysyl-cytidine synthase</fullName>
    </alternativeName>
    <alternativeName>
        <fullName evidence="7">tRNA(Ile)-lysidine synthetase</fullName>
    </alternativeName>
</protein>
<reference evidence="11" key="1">
    <citation type="submission" date="2023-06" db="EMBL/GenBank/DDBJ databases">
        <title>MT1 and MT2 Draft Genomes of Novel Species.</title>
        <authorList>
            <person name="Venkateswaran K."/>
        </authorList>
    </citation>
    <scope>NUCLEOTIDE SEQUENCE</scope>
    <source>
        <strain evidence="11">IIF3SC-B10</strain>
    </source>
</reference>
<dbReference type="InterPro" id="IPR012795">
    <property type="entry name" value="tRNA_Ile_lys_synt_N"/>
</dbReference>
<proteinExistence type="inferred from homology"/>
<evidence type="ECO:0000313" key="11">
    <source>
        <dbReference type="EMBL" id="MDN4609710.1"/>
    </source>
</evidence>
<keyword evidence="5 7" id="KW-0067">ATP-binding</keyword>
<evidence type="ECO:0000313" key="12">
    <source>
        <dbReference type="Proteomes" id="UP001174209"/>
    </source>
</evidence>
<dbReference type="RefSeq" id="WP_301224384.1">
    <property type="nucleotide sequence ID" value="NZ_JAROCG010000001.1"/>
</dbReference>
<dbReference type="Proteomes" id="UP001174209">
    <property type="component" value="Unassembled WGS sequence"/>
</dbReference>
<sequence>MARRPRLLPAVGAARNLLAASLEGLLADPVGPMERRRGTGDATTAPAPAAREADTPPAGDHASGPTGLPLVLVACSGGPDSLALAAVAVHFAQTGRCRVGAVVVDHALQPGSAATAAEAATTARELGLDPVEVHRVAVDREGMGPEAAARSARYAALDAAAERLGASAVLLGHTLDDQAEQVLLGLARGSGTRSLSGMPPRRGLYVRPFLELRRADTEAICDFYGLDPWHDPTNLDPAFARSRVRGAVLPFLEEQLGPGIAPALARTARILGQDADHLEHLSAEAYATLRAEGDDGTLLLPEEGLKALPAALRQRVLALAALELGAFQPSFERLRAAESLLDRKGSAGPVQLGGKVSVHRQVRGRAVLRGEPSYGNLVLSNSGPGVKQSRRPTQE</sequence>
<dbReference type="GO" id="GO:0032267">
    <property type="term" value="F:tRNA(Ile)-lysidine synthase activity"/>
    <property type="evidence" value="ECO:0007669"/>
    <property type="project" value="UniProtKB-EC"/>
</dbReference>
<evidence type="ECO:0000256" key="6">
    <source>
        <dbReference type="ARBA" id="ARBA00048539"/>
    </source>
</evidence>
<evidence type="ECO:0000256" key="7">
    <source>
        <dbReference type="HAMAP-Rule" id="MF_01161"/>
    </source>
</evidence>
<dbReference type="InterPro" id="IPR015262">
    <property type="entry name" value="tRNA_Ile_lys_synt_subst-bd"/>
</dbReference>
<evidence type="ECO:0000256" key="2">
    <source>
        <dbReference type="ARBA" id="ARBA00022598"/>
    </source>
</evidence>
<organism evidence="11 12">
    <name type="scientific">Arthrobacter burdickii</name>
    <dbReference type="NCBI Taxonomy" id="3035920"/>
    <lineage>
        <taxon>Bacteria</taxon>
        <taxon>Bacillati</taxon>
        <taxon>Actinomycetota</taxon>
        <taxon>Actinomycetes</taxon>
        <taxon>Micrococcales</taxon>
        <taxon>Micrococcaceae</taxon>
        <taxon>Arthrobacter</taxon>
    </lineage>
</organism>
<dbReference type="PANTHER" id="PTHR43033">
    <property type="entry name" value="TRNA(ILE)-LYSIDINE SYNTHASE-RELATED"/>
    <property type="match status" value="1"/>
</dbReference>
<evidence type="ECO:0000256" key="3">
    <source>
        <dbReference type="ARBA" id="ARBA00022694"/>
    </source>
</evidence>
<dbReference type="InterPro" id="IPR011063">
    <property type="entry name" value="TilS/TtcA_N"/>
</dbReference>
<dbReference type="InterPro" id="IPR014729">
    <property type="entry name" value="Rossmann-like_a/b/a_fold"/>
</dbReference>
<evidence type="ECO:0000256" key="5">
    <source>
        <dbReference type="ARBA" id="ARBA00022840"/>
    </source>
</evidence>
<dbReference type="EC" id="6.3.4.19" evidence="7"/>
<keyword evidence="12" id="KW-1185">Reference proteome</keyword>
<keyword evidence="2 7" id="KW-0436">Ligase</keyword>
<dbReference type="Gene3D" id="1.20.59.20">
    <property type="match status" value="1"/>
</dbReference>
<gene>
    <name evidence="7 11" type="primary">tilS</name>
    <name evidence="11" type="ORF">P5G52_02400</name>
</gene>
<feature type="region of interest" description="Disordered" evidence="8">
    <location>
        <begin position="373"/>
        <end position="395"/>
    </location>
</feature>
<dbReference type="InterPro" id="IPR012094">
    <property type="entry name" value="tRNA_Ile_lys_synt"/>
</dbReference>
<dbReference type="SUPFAM" id="SSF82829">
    <property type="entry name" value="MesJ substrate recognition domain-like"/>
    <property type="match status" value="1"/>
</dbReference>
<accession>A0ABT8JX20</accession>
<dbReference type="Pfam" id="PF09179">
    <property type="entry name" value="TilS"/>
    <property type="match status" value="1"/>
</dbReference>
<evidence type="ECO:0000259" key="10">
    <source>
        <dbReference type="Pfam" id="PF09179"/>
    </source>
</evidence>